<dbReference type="EMBL" id="KZ824428">
    <property type="protein sequence ID" value="RAL03189.1"/>
    <property type="molecule type" value="Genomic_DNA"/>
</dbReference>
<organism evidence="1 2">
    <name type="scientific">Aspergillus ibericus CBS 121593</name>
    <dbReference type="NCBI Taxonomy" id="1448316"/>
    <lineage>
        <taxon>Eukaryota</taxon>
        <taxon>Fungi</taxon>
        <taxon>Dikarya</taxon>
        <taxon>Ascomycota</taxon>
        <taxon>Pezizomycotina</taxon>
        <taxon>Eurotiomycetes</taxon>
        <taxon>Eurotiomycetidae</taxon>
        <taxon>Eurotiales</taxon>
        <taxon>Aspergillaceae</taxon>
        <taxon>Aspergillus</taxon>
        <taxon>Aspergillus subgen. Circumdati</taxon>
    </lineage>
</organism>
<dbReference type="GeneID" id="37227945"/>
<evidence type="ECO:0000313" key="1">
    <source>
        <dbReference type="EMBL" id="RAL03189.1"/>
    </source>
</evidence>
<protein>
    <submittedName>
        <fullName evidence="1">Uncharacterized protein</fullName>
    </submittedName>
</protein>
<dbReference type="Proteomes" id="UP000249402">
    <property type="component" value="Unassembled WGS sequence"/>
</dbReference>
<dbReference type="AlphaFoldDB" id="A0A395H6L1"/>
<gene>
    <name evidence="1" type="ORF">BO80DRAFT_470870</name>
</gene>
<dbReference type="VEuPathDB" id="FungiDB:BO80DRAFT_470870"/>
<accession>A0A395H6L1</accession>
<keyword evidence="2" id="KW-1185">Reference proteome</keyword>
<reference evidence="1 2" key="1">
    <citation type="submission" date="2018-02" db="EMBL/GenBank/DDBJ databases">
        <title>The genomes of Aspergillus section Nigri reveals drivers in fungal speciation.</title>
        <authorList>
            <consortium name="DOE Joint Genome Institute"/>
            <person name="Vesth T.C."/>
            <person name="Nybo J."/>
            <person name="Theobald S."/>
            <person name="Brandl J."/>
            <person name="Frisvad J.C."/>
            <person name="Nielsen K.F."/>
            <person name="Lyhne E.K."/>
            <person name="Kogle M.E."/>
            <person name="Kuo A."/>
            <person name="Riley R."/>
            <person name="Clum A."/>
            <person name="Nolan M."/>
            <person name="Lipzen A."/>
            <person name="Salamov A."/>
            <person name="Henrissat B."/>
            <person name="Wiebenga A."/>
            <person name="De vries R.P."/>
            <person name="Grigoriev I.V."/>
            <person name="Mortensen U.H."/>
            <person name="Andersen M.R."/>
            <person name="Baker S.E."/>
        </authorList>
    </citation>
    <scope>NUCLEOTIDE SEQUENCE [LARGE SCALE GENOMIC DNA]</scope>
    <source>
        <strain evidence="1 2">CBS 121593</strain>
    </source>
</reference>
<evidence type="ECO:0000313" key="2">
    <source>
        <dbReference type="Proteomes" id="UP000249402"/>
    </source>
</evidence>
<dbReference type="RefSeq" id="XP_025577516.1">
    <property type="nucleotide sequence ID" value="XM_025723080.1"/>
</dbReference>
<dbReference type="OrthoDB" id="4453902at2759"/>
<proteinExistence type="predicted"/>
<sequence>MTDNQTLPIRIATFKRCEQLLDFINAVRLYRLGIDDLRHIGIRATRVELKDNQTLSFDPVYFKPLEVGVLAKYPFSPCWREYDLDEGYSYKSILARILHVTPEASNPQKLAQKKYEEVQKHERQYGSHRLPPWAVRDLENHIHSHQRGYRSGIPGIGRMGTLEDLTPLYRNENAFENVPLSSRLMETDEPGATNWRFLYALEEPFGTLPHTIAFFWNFERADDETLTTSEVRGVLRWTVWMYHRYMFRNHSMFPCLSIWYLGPKHVRIIQSHFDGETIVLQYSPLLSFENRNTAPTELVVRYAASRPLTYGYYMQIKGTKGTGSSLEVISVSTLSLSPFISDEIERRWFVDQAQEYTPGSNI</sequence>
<name>A0A395H6L1_9EURO</name>